<dbReference type="OrthoDB" id="2015618at2759"/>
<comment type="subcellular location">
    <subcellularLocation>
        <location evidence="1">Nucleus</location>
    </subcellularLocation>
</comment>
<evidence type="ECO:0000313" key="11">
    <source>
        <dbReference type="EMBL" id="GMJ08678.1"/>
    </source>
</evidence>
<evidence type="ECO:0000256" key="4">
    <source>
        <dbReference type="ARBA" id="ARBA00023125"/>
    </source>
</evidence>
<dbReference type="PANTHER" id="PTHR45693:SF36">
    <property type="entry name" value="TRANSCRIPTION FACTOR TGA4"/>
    <property type="match status" value="1"/>
</dbReference>
<dbReference type="PROSITE" id="PS00036">
    <property type="entry name" value="BZIP_BASIC"/>
    <property type="match status" value="1"/>
</dbReference>
<dbReference type="SMART" id="SM00338">
    <property type="entry name" value="BRLZ"/>
    <property type="match status" value="1"/>
</dbReference>
<evidence type="ECO:0000256" key="6">
    <source>
        <dbReference type="ARBA" id="ARBA00023163"/>
    </source>
</evidence>
<dbReference type="AlphaFoldDB" id="A0A9W7MKY5"/>
<evidence type="ECO:0000256" key="5">
    <source>
        <dbReference type="ARBA" id="ARBA00023159"/>
    </source>
</evidence>
<sequence>MITFSVAYNMFAIIPVRCNHGVKLINVHVLFLPDSILISTYVKAASVFDSRSMESQFAPSRRMDIYDPIQQIGMWGETFNVDSNLHASVSMIVEVDNKMLNKSETTSHEVLAPSNKYDQEATKPIEKIQRRLAQNREAARKSRLRKKAYVQQLENSRLKLIQMEQELAQMKQQGVYMGGGLVDGHLGFSAPANSGIAAFETEYGHWMDEQSKQICALRTALNAHISDADLQILVETGMNHYSELFRLKSTAAKADVFYVMSGMWKTSAEQFFSWIGGFRPSELLKVLLPQLDSLTEQQFFEVCNLKQSCQQAEDALSQGMEKLREIVSATVVDGQLGEGSYSSQVNTAMQKVEALVCFVNQADHIRQETLQQMSRILTTRQTARGLLALGEYFERLRALSTLWSSCPREPAQT</sequence>
<keyword evidence="6" id="KW-0804">Transcription</keyword>
<dbReference type="Proteomes" id="UP001165190">
    <property type="component" value="Unassembled WGS sequence"/>
</dbReference>
<name>A0A9W7MKY5_HIBTR</name>
<evidence type="ECO:0000256" key="3">
    <source>
        <dbReference type="ARBA" id="ARBA00023015"/>
    </source>
</evidence>
<gene>
    <name evidence="11" type="ORF">HRI_004537000</name>
</gene>
<comment type="caution">
    <text evidence="11">The sequence shown here is derived from an EMBL/GenBank/DDBJ whole genome shotgun (WGS) entry which is preliminary data.</text>
</comment>
<keyword evidence="7" id="KW-0539">Nucleus</keyword>
<evidence type="ECO:0000259" key="10">
    <source>
        <dbReference type="PROSITE" id="PS51806"/>
    </source>
</evidence>
<dbReference type="GO" id="GO:0000976">
    <property type="term" value="F:transcription cis-regulatory region binding"/>
    <property type="evidence" value="ECO:0007669"/>
    <property type="project" value="UniProtKB-ARBA"/>
</dbReference>
<evidence type="ECO:0000259" key="9">
    <source>
        <dbReference type="PROSITE" id="PS50217"/>
    </source>
</evidence>
<evidence type="ECO:0000256" key="1">
    <source>
        <dbReference type="ARBA" id="ARBA00004123"/>
    </source>
</evidence>
<dbReference type="Pfam" id="PF14144">
    <property type="entry name" value="DOG1"/>
    <property type="match status" value="1"/>
</dbReference>
<organism evidence="11 12">
    <name type="scientific">Hibiscus trionum</name>
    <name type="common">Flower of an hour</name>
    <dbReference type="NCBI Taxonomy" id="183268"/>
    <lineage>
        <taxon>Eukaryota</taxon>
        <taxon>Viridiplantae</taxon>
        <taxon>Streptophyta</taxon>
        <taxon>Embryophyta</taxon>
        <taxon>Tracheophyta</taxon>
        <taxon>Spermatophyta</taxon>
        <taxon>Magnoliopsida</taxon>
        <taxon>eudicotyledons</taxon>
        <taxon>Gunneridae</taxon>
        <taxon>Pentapetalae</taxon>
        <taxon>rosids</taxon>
        <taxon>malvids</taxon>
        <taxon>Malvales</taxon>
        <taxon>Malvaceae</taxon>
        <taxon>Malvoideae</taxon>
        <taxon>Hibiscus</taxon>
    </lineage>
</organism>
<comment type="similarity">
    <text evidence="2">Belongs to the bZIP family.</text>
</comment>
<evidence type="ECO:0000313" key="12">
    <source>
        <dbReference type="Proteomes" id="UP001165190"/>
    </source>
</evidence>
<protein>
    <submittedName>
        <fullName evidence="11">TGACG sequence-specific binding protein 1</fullName>
    </submittedName>
</protein>
<keyword evidence="8" id="KW-0175">Coiled coil</keyword>
<dbReference type="SUPFAM" id="SSF57959">
    <property type="entry name" value="Leucine zipper domain"/>
    <property type="match status" value="1"/>
</dbReference>
<dbReference type="FunFam" id="1.20.5.170:FF:000019">
    <property type="entry name" value="BZIP family transcription factor"/>
    <property type="match status" value="1"/>
</dbReference>
<dbReference type="InterPro" id="IPR046347">
    <property type="entry name" value="bZIP_sf"/>
</dbReference>
<evidence type="ECO:0000256" key="2">
    <source>
        <dbReference type="ARBA" id="ARBA00007163"/>
    </source>
</evidence>
<dbReference type="Pfam" id="PF00170">
    <property type="entry name" value="bZIP_1"/>
    <property type="match status" value="1"/>
</dbReference>
<proteinExistence type="inferred from homology"/>
<evidence type="ECO:0000256" key="7">
    <source>
        <dbReference type="ARBA" id="ARBA00023242"/>
    </source>
</evidence>
<dbReference type="PROSITE" id="PS50217">
    <property type="entry name" value="BZIP"/>
    <property type="match status" value="1"/>
</dbReference>
<dbReference type="GO" id="GO:0006351">
    <property type="term" value="P:DNA-templated transcription"/>
    <property type="evidence" value="ECO:0007669"/>
    <property type="project" value="InterPro"/>
</dbReference>
<dbReference type="GO" id="GO:0003700">
    <property type="term" value="F:DNA-binding transcription factor activity"/>
    <property type="evidence" value="ECO:0007669"/>
    <property type="project" value="InterPro"/>
</dbReference>
<dbReference type="EMBL" id="BSYR01000052">
    <property type="protein sequence ID" value="GMJ08678.1"/>
    <property type="molecule type" value="Genomic_DNA"/>
</dbReference>
<dbReference type="PROSITE" id="PS51806">
    <property type="entry name" value="DOG1"/>
    <property type="match status" value="1"/>
</dbReference>
<evidence type="ECO:0000256" key="8">
    <source>
        <dbReference type="SAM" id="Coils"/>
    </source>
</evidence>
<keyword evidence="3" id="KW-0805">Transcription regulation</keyword>
<dbReference type="GO" id="GO:0005634">
    <property type="term" value="C:nucleus"/>
    <property type="evidence" value="ECO:0007669"/>
    <property type="project" value="UniProtKB-SubCell"/>
</dbReference>
<keyword evidence="4" id="KW-0238">DNA-binding</keyword>
<reference evidence="11" key="1">
    <citation type="submission" date="2023-05" db="EMBL/GenBank/DDBJ databases">
        <title>Genome and transcriptome analyses reveal genes involved in the formation of fine ridges on petal epidermal cells in Hibiscus trionum.</title>
        <authorList>
            <person name="Koshimizu S."/>
            <person name="Masuda S."/>
            <person name="Ishii T."/>
            <person name="Shirasu K."/>
            <person name="Hoshino A."/>
            <person name="Arita M."/>
        </authorList>
    </citation>
    <scope>NUCLEOTIDE SEQUENCE</scope>
    <source>
        <strain evidence="11">Hamamatsu line</strain>
    </source>
</reference>
<dbReference type="Gene3D" id="1.20.5.170">
    <property type="match status" value="1"/>
</dbReference>
<feature type="domain" description="BZIP" evidence="9">
    <location>
        <begin position="125"/>
        <end position="167"/>
    </location>
</feature>
<keyword evidence="5" id="KW-0010">Activator</keyword>
<dbReference type="PANTHER" id="PTHR45693">
    <property type="entry name" value="TRANSCRIPTION FACTOR TGA9"/>
    <property type="match status" value="1"/>
</dbReference>
<dbReference type="InterPro" id="IPR004827">
    <property type="entry name" value="bZIP"/>
</dbReference>
<dbReference type="InterPro" id="IPR025422">
    <property type="entry name" value="TGA_domain"/>
</dbReference>
<keyword evidence="12" id="KW-1185">Reference proteome</keyword>
<feature type="coiled-coil region" evidence="8">
    <location>
        <begin position="146"/>
        <end position="173"/>
    </location>
</feature>
<feature type="domain" description="DOG1" evidence="10">
    <location>
        <begin position="196"/>
        <end position="406"/>
    </location>
</feature>
<accession>A0A9W7MKY5</accession>